<reference evidence="2" key="1">
    <citation type="journal article" date="2013" name="BMC Genomics">
        <title>Unscrambling butterfly oogenesis.</title>
        <authorList>
            <person name="Carter J.M."/>
            <person name="Baker S.C."/>
            <person name="Pink R."/>
            <person name="Carter D.R."/>
            <person name="Collins A."/>
            <person name="Tomlin J."/>
            <person name="Gibbs M."/>
            <person name="Breuker C.J."/>
        </authorList>
    </citation>
    <scope>NUCLEOTIDE SEQUENCE</scope>
    <source>
        <tissue evidence="2">Ovary</tissue>
    </source>
</reference>
<dbReference type="EMBL" id="GAIX01011635">
    <property type="protein sequence ID" value="JAA80925.1"/>
    <property type="molecule type" value="Transcribed_RNA"/>
</dbReference>
<reference evidence="2" key="2">
    <citation type="submission" date="2013-05" db="EMBL/GenBank/DDBJ databases">
        <authorList>
            <person name="Carter J.-M."/>
            <person name="Baker S.C."/>
            <person name="Pink R."/>
            <person name="Carter D.R.F."/>
            <person name="Collins A."/>
            <person name="Tomlin J."/>
            <person name="Gibbs M."/>
            <person name="Breuker C.J."/>
        </authorList>
    </citation>
    <scope>NUCLEOTIDE SEQUENCE</scope>
    <source>
        <tissue evidence="2">Ovary</tissue>
    </source>
</reference>
<organism evidence="2">
    <name type="scientific">Pararge aegeria</name>
    <name type="common">speckled wood butterfly</name>
    <dbReference type="NCBI Taxonomy" id="116150"/>
    <lineage>
        <taxon>Eukaryota</taxon>
        <taxon>Metazoa</taxon>
        <taxon>Ecdysozoa</taxon>
        <taxon>Arthropoda</taxon>
        <taxon>Hexapoda</taxon>
        <taxon>Insecta</taxon>
        <taxon>Pterygota</taxon>
        <taxon>Neoptera</taxon>
        <taxon>Endopterygota</taxon>
        <taxon>Lepidoptera</taxon>
        <taxon>Glossata</taxon>
        <taxon>Ditrysia</taxon>
        <taxon>Papilionoidea</taxon>
        <taxon>Nymphalidae</taxon>
        <taxon>Satyrinae</taxon>
        <taxon>Satyrini</taxon>
        <taxon>Parargina</taxon>
        <taxon>Pararge</taxon>
    </lineage>
</organism>
<evidence type="ECO:0000313" key="2">
    <source>
        <dbReference type="EMBL" id="JAA80925.1"/>
    </source>
</evidence>
<proteinExistence type="predicted"/>
<protein>
    <submittedName>
        <fullName evidence="2">Uncharacterized protein</fullName>
    </submittedName>
</protein>
<sequence length="72" mass="8199">MPFRVFGRLRCTSTAIRQQGLRSPPISMNIHSLFRKIKAETNTSENRHSRSFRKHNVASTKTANNVSQSTVL</sequence>
<feature type="compositionally biased region" description="Polar residues" evidence="1">
    <location>
        <begin position="57"/>
        <end position="72"/>
    </location>
</feature>
<feature type="region of interest" description="Disordered" evidence="1">
    <location>
        <begin position="41"/>
        <end position="72"/>
    </location>
</feature>
<dbReference type="AlphaFoldDB" id="S4P3E8"/>
<evidence type="ECO:0000256" key="1">
    <source>
        <dbReference type="SAM" id="MobiDB-lite"/>
    </source>
</evidence>
<name>S4P3E8_9NEOP</name>
<accession>S4P3E8</accession>